<organism evidence="2 3">
    <name type="scientific">Candidatus Defluviibacterium haderslevense</name>
    <dbReference type="NCBI Taxonomy" id="2981993"/>
    <lineage>
        <taxon>Bacteria</taxon>
        <taxon>Pseudomonadati</taxon>
        <taxon>Bacteroidota</taxon>
        <taxon>Saprospiria</taxon>
        <taxon>Saprospirales</taxon>
        <taxon>Saprospiraceae</taxon>
        <taxon>Candidatus Defluviibacterium</taxon>
    </lineage>
</organism>
<evidence type="ECO:0000313" key="3">
    <source>
        <dbReference type="Proteomes" id="UP000808349"/>
    </source>
</evidence>
<dbReference type="Pfam" id="PF12770">
    <property type="entry name" value="CHAT"/>
    <property type="match status" value="1"/>
</dbReference>
<evidence type="ECO:0000259" key="1">
    <source>
        <dbReference type="Pfam" id="PF12770"/>
    </source>
</evidence>
<dbReference type="PANTHER" id="PTHR10098:SF108">
    <property type="entry name" value="TETRATRICOPEPTIDE REPEAT PROTEIN 28"/>
    <property type="match status" value="1"/>
</dbReference>
<accession>A0A9D7SBL8</accession>
<evidence type="ECO:0000313" key="2">
    <source>
        <dbReference type="EMBL" id="MBK9719403.1"/>
    </source>
</evidence>
<dbReference type="EMBL" id="JADKFW010000021">
    <property type="protein sequence ID" value="MBK9719403.1"/>
    <property type="molecule type" value="Genomic_DNA"/>
</dbReference>
<dbReference type="PANTHER" id="PTHR10098">
    <property type="entry name" value="RAPSYN-RELATED"/>
    <property type="match status" value="1"/>
</dbReference>
<dbReference type="Proteomes" id="UP000808349">
    <property type="component" value="Unassembled WGS sequence"/>
</dbReference>
<dbReference type="AlphaFoldDB" id="A0A9D7SBL8"/>
<proteinExistence type="predicted"/>
<protein>
    <submittedName>
        <fullName evidence="2">CHAT domain-containing protein</fullName>
    </submittedName>
</protein>
<reference evidence="2 3" key="1">
    <citation type="submission" date="2020-10" db="EMBL/GenBank/DDBJ databases">
        <title>Connecting structure to function with the recovery of over 1000 high-quality activated sludge metagenome-assembled genomes encoding full-length rRNA genes using long-read sequencing.</title>
        <authorList>
            <person name="Singleton C.M."/>
            <person name="Petriglieri F."/>
            <person name="Kristensen J.M."/>
            <person name="Kirkegaard R.H."/>
            <person name="Michaelsen T.Y."/>
            <person name="Andersen M.H."/>
            <person name="Karst S.M."/>
            <person name="Dueholm M.S."/>
            <person name="Nielsen P.H."/>
            <person name="Albertsen M."/>
        </authorList>
    </citation>
    <scope>NUCLEOTIDE SEQUENCE [LARGE SCALE GENOMIC DNA]</scope>
    <source>
        <strain evidence="2">Ribe_18-Q3-R11-54_BAT3C.373</strain>
    </source>
</reference>
<comment type="caution">
    <text evidence="2">The sequence shown here is derived from an EMBL/GenBank/DDBJ whole genome shotgun (WGS) entry which is preliminary data.</text>
</comment>
<dbReference type="InterPro" id="IPR024983">
    <property type="entry name" value="CHAT_dom"/>
</dbReference>
<name>A0A9D7SBL8_9BACT</name>
<feature type="domain" description="CHAT" evidence="1">
    <location>
        <begin position="226"/>
        <end position="563"/>
    </location>
</feature>
<gene>
    <name evidence="2" type="ORF">IPO85_18190</name>
</gene>
<sequence length="565" mass="63697">MKATYFLSESELFKYTSTFNIDGDGLESYIFSRLNTGAIVMKRNQLGILPALAYDHALFYKGFLLNAVARIITFTMFAPESNEISFQLKGYRRQLAFEYSKPILDRKGVTELEDKSNVIEKELARTVGGYREAIKQVNWHEVQQKLKTNEAAIEFVHYRYTNKKPTDSIMYSALIVKPESIEPIFISLFEEKSLDSLLNTKTERKADYVNNLYTLADRGARPIESPIRSLYEILWQPMEKELVGVKKIYYSPTGLLHRINLDAIARSSTKTLADQYQLIELNSTRELVIPSQVKIANNEAVLFGGIQYDQDSSLLNPEPLITSRSRGELSFKNVDSTLRGGSWNYLPGTEDEVNTIGTMMMASGLDVKTKKGYQATEESFKNIGANNSPSPKILHIASHGYFFPDPKSTSNIAGFENQKEPVFKMSEHPMLRSGLILAGGNAAWQGKQTLEGREDGVLTAYEISQMNLSNTELVVLSACETGLGEIQGNEGVYGLQRAFKIAGAKYIIMSLWQVPDKQTSLLMTTFYKKWLKEKMTIPDAFQSAQKELRNAGLDPYQWAGFILCE</sequence>